<dbReference type="Proteomes" id="UP001163882">
    <property type="component" value="Chromosome"/>
</dbReference>
<sequence length="197" mass="20769">MTMTTMTRLAGASGLALLLTACMDVSMTVDVQSETEAEATMVTSMAADMVEMMNAQAEGGDDEFCAEGELIENGDMIDCIVVESGPFDELEFDAEEGEGPVIEAIGGGQVRVTFPTGDLAASLDESMGEEQDPQMQAMISSMFEGHAITLAVAGGTIVDTNMEISADGMSASYEIPFVDLFAATLDMPEEIYAVVQK</sequence>
<gene>
    <name evidence="2" type="ORF">OF122_19625</name>
</gene>
<evidence type="ECO:0000313" key="3">
    <source>
        <dbReference type="Proteomes" id="UP001163882"/>
    </source>
</evidence>
<organism evidence="2 3">
    <name type="scientific">Pelagibacterium flavum</name>
    <dbReference type="NCBI Taxonomy" id="2984530"/>
    <lineage>
        <taxon>Bacteria</taxon>
        <taxon>Pseudomonadati</taxon>
        <taxon>Pseudomonadota</taxon>
        <taxon>Alphaproteobacteria</taxon>
        <taxon>Hyphomicrobiales</taxon>
        <taxon>Devosiaceae</taxon>
        <taxon>Pelagibacterium</taxon>
    </lineage>
</organism>
<keyword evidence="3" id="KW-1185">Reference proteome</keyword>
<protein>
    <recommendedName>
        <fullName evidence="4">Lipoprotein</fullName>
    </recommendedName>
</protein>
<evidence type="ECO:0000256" key="1">
    <source>
        <dbReference type="SAM" id="SignalP"/>
    </source>
</evidence>
<keyword evidence="1" id="KW-0732">Signal</keyword>
<evidence type="ECO:0008006" key="4">
    <source>
        <dbReference type="Google" id="ProtNLM"/>
    </source>
</evidence>
<dbReference type="EMBL" id="CP107716">
    <property type="protein sequence ID" value="UYQ72211.1"/>
    <property type="molecule type" value="Genomic_DNA"/>
</dbReference>
<proteinExistence type="predicted"/>
<dbReference type="RefSeq" id="WP_264225851.1">
    <property type="nucleotide sequence ID" value="NZ_CP107716.1"/>
</dbReference>
<feature type="signal peptide" evidence="1">
    <location>
        <begin position="1"/>
        <end position="27"/>
    </location>
</feature>
<accession>A0ABY6INM2</accession>
<reference evidence="2" key="1">
    <citation type="submission" date="2022-10" db="EMBL/GenBank/DDBJ databases">
        <title>YIM 151497 complete genome.</title>
        <authorList>
            <person name="Chen X."/>
        </authorList>
    </citation>
    <scope>NUCLEOTIDE SEQUENCE</scope>
    <source>
        <strain evidence="2">YIM 151497</strain>
    </source>
</reference>
<evidence type="ECO:0000313" key="2">
    <source>
        <dbReference type="EMBL" id="UYQ72211.1"/>
    </source>
</evidence>
<feature type="chain" id="PRO_5046486894" description="Lipoprotein" evidence="1">
    <location>
        <begin position="28"/>
        <end position="197"/>
    </location>
</feature>
<name>A0ABY6INM2_9HYPH</name>